<sequence>MPEPVPTYTITSPLGPLASTACFDVVGQLNMHAFLLQVTFLGLILSFVSTYNTCDNKFAGFFDCIKQKTNQQQTYISLEREFDDDHQKLIDKCFASSSSEAQSKNMCVLDKSTLEVDVLGPNGPLRSCNFCQKIAKVVHDKYFKSTPAERQCLRRHMIDAAVAEIQPCMQSKLHDFSYKVPTIPDFDSAADNLMQLVEDSLRHRIWVQSRLDVCSQVNPGRATNTRSCLDRGFPGMYEQTCRMINECRQSTTQANCMSRFDELHRAACSCLKEKREELGNKVEKLKDALMSSTSSSDCTSKVEAAAGAWKTKLIQALKDCYSDGGSQGISQIPATKLVEIGCLRATQMNTNAKKEFAIGFRFLRTFLDVMQDRGTRFCSCQN</sequence>
<dbReference type="Proteomes" id="UP001558632">
    <property type="component" value="Unassembled WGS sequence"/>
</dbReference>
<proteinExistence type="predicted"/>
<evidence type="ECO:0000313" key="2">
    <source>
        <dbReference type="Proteomes" id="UP001558632"/>
    </source>
</evidence>
<protein>
    <submittedName>
        <fullName evidence="1">Spermidine synthase</fullName>
    </submittedName>
</protein>
<name>A0ABR3K4H5_TRISP</name>
<keyword evidence="2" id="KW-1185">Reference proteome</keyword>
<evidence type="ECO:0000313" key="1">
    <source>
        <dbReference type="EMBL" id="KAL1228615.1"/>
    </source>
</evidence>
<accession>A0ABR3K4H5</accession>
<organism evidence="1 2">
    <name type="scientific">Trichinella spiralis</name>
    <name type="common">Trichina worm</name>
    <dbReference type="NCBI Taxonomy" id="6334"/>
    <lineage>
        <taxon>Eukaryota</taxon>
        <taxon>Metazoa</taxon>
        <taxon>Ecdysozoa</taxon>
        <taxon>Nematoda</taxon>
        <taxon>Enoplea</taxon>
        <taxon>Dorylaimia</taxon>
        <taxon>Trichinellida</taxon>
        <taxon>Trichinellidae</taxon>
        <taxon>Trichinella</taxon>
    </lineage>
</organism>
<dbReference type="EMBL" id="JBEUSY010000506">
    <property type="protein sequence ID" value="KAL1228615.1"/>
    <property type="molecule type" value="Genomic_DNA"/>
</dbReference>
<comment type="caution">
    <text evidence="1">The sequence shown here is derived from an EMBL/GenBank/DDBJ whole genome shotgun (WGS) entry which is preliminary data.</text>
</comment>
<reference evidence="1 2" key="1">
    <citation type="submission" date="2024-07" db="EMBL/GenBank/DDBJ databases">
        <title>Enhanced genomic and transcriptomic resources for Trichinella pseudospiralis and T. spiralis underpin the discovery of pronounced molecular differences between stages and species.</title>
        <authorList>
            <person name="Pasi K.K."/>
            <person name="La Rosa G."/>
            <person name="Gomez-Morales M.A."/>
            <person name="Tosini F."/>
            <person name="Sumanam S."/>
            <person name="Young N.D."/>
            <person name="Chang B.C."/>
            <person name="Robin G.B."/>
        </authorList>
    </citation>
    <scope>NUCLEOTIDE SEQUENCE [LARGE SCALE GENOMIC DNA]</scope>
    <source>
        <strain evidence="1">ISS534</strain>
    </source>
</reference>
<gene>
    <name evidence="1" type="ORF">TSPI_08333</name>
</gene>